<accession>A0A655RVR3</accession>
<dbReference type="AlphaFoldDB" id="A0A655RVR3"/>
<dbReference type="EMBL" id="CWQY01000012">
    <property type="protein sequence ID" value="CSC70700.1"/>
    <property type="molecule type" value="Genomic_DNA"/>
</dbReference>
<protein>
    <submittedName>
        <fullName evidence="1">Uncharacterized protein</fullName>
    </submittedName>
</protein>
<reference evidence="1 2" key="1">
    <citation type="submission" date="2015-07" db="EMBL/GenBank/DDBJ databases">
        <authorList>
            <consortium name="Pathogen Informatics"/>
        </authorList>
    </citation>
    <scope>NUCLEOTIDE SEQUENCE [LARGE SCALE GENOMIC DNA]</scope>
    <source>
        <strain evidence="1 2">A316</strain>
    </source>
</reference>
<dbReference type="Proteomes" id="UP000041770">
    <property type="component" value="Unassembled WGS sequence"/>
</dbReference>
<sequence length="46" mass="5171">MIAIEACNKLPFTLCDTTNQFPWVAEFEVTIDNSLTFVTHGRIGIL</sequence>
<evidence type="ECO:0000313" key="1">
    <source>
        <dbReference type="EMBL" id="CSC70700.1"/>
    </source>
</evidence>
<gene>
    <name evidence="1" type="ORF">ERS013200_02060</name>
</gene>
<proteinExistence type="predicted"/>
<name>A0A655RVR3_VIBCL</name>
<evidence type="ECO:0000313" key="2">
    <source>
        <dbReference type="Proteomes" id="UP000041770"/>
    </source>
</evidence>
<organism evidence="1 2">
    <name type="scientific">Vibrio cholerae</name>
    <dbReference type="NCBI Taxonomy" id="666"/>
    <lineage>
        <taxon>Bacteria</taxon>
        <taxon>Pseudomonadati</taxon>
        <taxon>Pseudomonadota</taxon>
        <taxon>Gammaproteobacteria</taxon>
        <taxon>Vibrionales</taxon>
        <taxon>Vibrionaceae</taxon>
        <taxon>Vibrio</taxon>
    </lineage>
</organism>